<evidence type="ECO:0000256" key="3">
    <source>
        <dbReference type="ARBA" id="ARBA00004906"/>
    </source>
</evidence>
<feature type="domain" description="DDB1- and CUL4-associated factor 12 beta-propeller" evidence="12">
    <location>
        <begin position="106"/>
        <end position="322"/>
    </location>
</feature>
<evidence type="ECO:0000256" key="6">
    <source>
        <dbReference type="ARBA" id="ARBA00022737"/>
    </source>
</evidence>
<dbReference type="PhylomeDB" id="B4QTH9"/>
<dbReference type="Proteomes" id="UP000000304">
    <property type="component" value="Chromosome 3R"/>
</dbReference>
<keyword evidence="4" id="KW-0963">Cytoplasm</keyword>
<dbReference type="PROSITE" id="PS50082">
    <property type="entry name" value="WD_REPEATS_2"/>
    <property type="match status" value="1"/>
</dbReference>
<dbReference type="EMBL" id="CM000364">
    <property type="protein sequence ID" value="EDX13284.1"/>
    <property type="molecule type" value="Genomic_DNA"/>
</dbReference>
<dbReference type="STRING" id="7240.B4QTH9"/>
<dbReference type="FunFam" id="2.130.10.10:FF:001348">
    <property type="entry name" value="DDB1-and CUL4-associated factor 12-like Protein"/>
    <property type="match status" value="1"/>
</dbReference>
<feature type="compositionally biased region" description="Basic residues" evidence="11">
    <location>
        <begin position="31"/>
        <end position="44"/>
    </location>
</feature>
<dbReference type="GO" id="GO:0005737">
    <property type="term" value="C:cytoplasm"/>
    <property type="evidence" value="ECO:0007669"/>
    <property type="project" value="UniProtKB-SubCell"/>
</dbReference>
<dbReference type="OMA" id="GGEQYGW"/>
<keyword evidence="6" id="KW-0677">Repeat</keyword>
<feature type="region of interest" description="Disordered" evidence="11">
    <location>
        <begin position="25"/>
        <end position="67"/>
    </location>
</feature>
<evidence type="ECO:0000256" key="5">
    <source>
        <dbReference type="ARBA" id="ARBA00022574"/>
    </source>
</evidence>
<dbReference type="PANTHER" id="PTHR19860:SF16">
    <property type="entry name" value="DDB1- AND CUL4-ASSOCIATED FACTOR 12"/>
    <property type="match status" value="1"/>
</dbReference>
<feature type="domain" description="DDB1- and CUL4-associated factor 12 beta-propeller" evidence="12">
    <location>
        <begin position="331"/>
        <end position="432"/>
    </location>
</feature>
<evidence type="ECO:0000256" key="11">
    <source>
        <dbReference type="SAM" id="MobiDB-lite"/>
    </source>
</evidence>
<dbReference type="HOGENOM" id="CLU_020124_2_0_1"/>
<dbReference type="OrthoDB" id="9610195at2759"/>
<dbReference type="InterPro" id="IPR056151">
    <property type="entry name" value="Beta-prop_DCAF12"/>
</dbReference>
<dbReference type="SMR" id="B4QTH9"/>
<dbReference type="GO" id="GO:1990756">
    <property type="term" value="F:ubiquitin-like ligase-substrate adaptor activity"/>
    <property type="evidence" value="ECO:0007669"/>
    <property type="project" value="EnsemblMetazoa"/>
</dbReference>
<evidence type="ECO:0000256" key="8">
    <source>
        <dbReference type="ARBA" id="ARBA00023242"/>
    </source>
</evidence>
<dbReference type="InterPro" id="IPR051191">
    <property type="entry name" value="DCAF12"/>
</dbReference>
<name>B4QTH9_DROSI</name>
<evidence type="ECO:0000256" key="9">
    <source>
        <dbReference type="ARBA" id="ARBA00038022"/>
    </source>
</evidence>
<dbReference type="GO" id="GO:0080008">
    <property type="term" value="C:Cul4-RING E3 ubiquitin ligase complex"/>
    <property type="evidence" value="ECO:0007669"/>
    <property type="project" value="EnsemblMetazoa"/>
</dbReference>
<feature type="repeat" description="WD" evidence="10">
    <location>
        <begin position="208"/>
        <end position="241"/>
    </location>
</feature>
<evidence type="ECO:0000256" key="1">
    <source>
        <dbReference type="ARBA" id="ARBA00004123"/>
    </source>
</evidence>
<evidence type="ECO:0000256" key="7">
    <source>
        <dbReference type="ARBA" id="ARBA00022786"/>
    </source>
</evidence>
<dbReference type="GO" id="GO:0061670">
    <property type="term" value="P:evoked neurotransmitter secretion"/>
    <property type="evidence" value="ECO:0007669"/>
    <property type="project" value="EnsemblMetazoa"/>
</dbReference>
<dbReference type="InterPro" id="IPR001680">
    <property type="entry name" value="WD40_rpt"/>
</dbReference>
<keyword evidence="8" id="KW-0539">Nucleus</keyword>
<evidence type="ECO:0000313" key="14">
    <source>
        <dbReference type="Proteomes" id="UP000000304"/>
    </source>
</evidence>
<dbReference type="Pfam" id="PF23760">
    <property type="entry name" value="Beta-prop_DCAF12"/>
    <property type="match status" value="2"/>
</dbReference>
<proteinExistence type="inferred from homology"/>
<dbReference type="SMART" id="SM00320">
    <property type="entry name" value="WD40"/>
    <property type="match status" value="3"/>
</dbReference>
<protein>
    <submittedName>
        <fullName evidence="13">GD20610</fullName>
    </submittedName>
</protein>
<dbReference type="InterPro" id="IPR015943">
    <property type="entry name" value="WD40/YVTN_repeat-like_dom_sf"/>
</dbReference>
<sequence length="433" mass="48747">MFNGMVRTIRDSVVGTYPSCHVSSRLEERRAKQRAMRQERRRKPDKPDDFVTYEDSGSDEETPQQQEEVLNTSYNLCDYLRSRESGLRDRRSVNVEYTSRYVLTHDMLRETQISLGYINKVFCSKWLSSRQVVFGTKCNKLLVYDVNMRRVDAIPTLSNSRANHPEIQGGLHAIELSPSRSFLATGARNSSDIAVYRLPTLDPVCVGEGGHRDLIMGMCWLDDQFLVSGSKDSRMALWRINEDHMEFPDGGEEACPTFATIHPLSVKEVRTAQRIRSLCFNKEFKEIAALSLNGYIHILNAETFKQTLSRKLPNCQDNVSIATTATAFMPGCGIRATSFEGNLLTVGTGLGMLLFYDIRAGKYLESSVNASRTVALKCSKGIVYPEDEMDGFQQVKYVPAIYTHCYDSTRMRLFAAGGPLPATLVGNYAGVWQ</sequence>
<organism evidence="13 14">
    <name type="scientific">Drosophila simulans</name>
    <name type="common">Fruit fly</name>
    <dbReference type="NCBI Taxonomy" id="7240"/>
    <lineage>
        <taxon>Eukaryota</taxon>
        <taxon>Metazoa</taxon>
        <taxon>Ecdysozoa</taxon>
        <taxon>Arthropoda</taxon>
        <taxon>Hexapoda</taxon>
        <taxon>Insecta</taxon>
        <taxon>Pterygota</taxon>
        <taxon>Neoptera</taxon>
        <taxon>Endopterygota</taxon>
        <taxon>Diptera</taxon>
        <taxon>Brachycera</taxon>
        <taxon>Muscomorpha</taxon>
        <taxon>Ephydroidea</taxon>
        <taxon>Drosophilidae</taxon>
        <taxon>Drosophila</taxon>
        <taxon>Sophophora</taxon>
    </lineage>
</organism>
<evidence type="ECO:0000256" key="10">
    <source>
        <dbReference type="PROSITE-ProRule" id="PRU00221"/>
    </source>
</evidence>
<accession>B4QTH9</accession>
<evidence type="ECO:0000313" key="13">
    <source>
        <dbReference type="EMBL" id="EDX13284.1"/>
    </source>
</evidence>
<dbReference type="GO" id="GO:0043161">
    <property type="term" value="P:proteasome-mediated ubiquitin-dependent protein catabolic process"/>
    <property type="evidence" value="ECO:0007669"/>
    <property type="project" value="EnsemblMetazoa"/>
</dbReference>
<evidence type="ECO:0000256" key="4">
    <source>
        <dbReference type="ARBA" id="ARBA00022490"/>
    </source>
</evidence>
<dbReference type="AlphaFoldDB" id="B4QTH9"/>
<evidence type="ECO:0000256" key="2">
    <source>
        <dbReference type="ARBA" id="ARBA00004496"/>
    </source>
</evidence>
<keyword evidence="5 10" id="KW-0853">WD repeat</keyword>
<comment type="similarity">
    <text evidence="9">Belongs to the WD repeat DCAF12 family.</text>
</comment>
<gene>
    <name evidence="13" type="primary">Dsim\GD20610</name>
    <name evidence="13" type="ORF">Dsim_GD20610</name>
</gene>
<dbReference type="GO" id="GO:0005634">
    <property type="term" value="C:nucleus"/>
    <property type="evidence" value="ECO:0007669"/>
    <property type="project" value="UniProtKB-SubCell"/>
</dbReference>
<comment type="subcellular location">
    <subcellularLocation>
        <location evidence="2">Cytoplasm</location>
    </subcellularLocation>
    <subcellularLocation>
        <location evidence="1">Nucleus</location>
    </subcellularLocation>
</comment>
<dbReference type="GO" id="GO:0035332">
    <property type="term" value="P:positive regulation of hippo signaling"/>
    <property type="evidence" value="ECO:0007669"/>
    <property type="project" value="EnsemblMetazoa"/>
</dbReference>
<keyword evidence="14" id="KW-1185">Reference proteome</keyword>
<comment type="pathway">
    <text evidence="3">Protein modification; protein ubiquitination.</text>
</comment>
<dbReference type="InterPro" id="IPR036322">
    <property type="entry name" value="WD40_repeat_dom_sf"/>
</dbReference>
<evidence type="ECO:0000259" key="12">
    <source>
        <dbReference type="Pfam" id="PF23760"/>
    </source>
</evidence>
<keyword evidence="7" id="KW-0833">Ubl conjugation pathway</keyword>
<reference evidence="13 14" key="1">
    <citation type="journal article" date="2007" name="Nature">
        <title>Evolution of genes and genomes on the Drosophila phylogeny.</title>
        <authorList>
            <consortium name="Drosophila 12 Genomes Consortium"/>
            <person name="Clark A.G."/>
            <person name="Eisen M.B."/>
            <person name="Smith D.R."/>
            <person name="Bergman C.M."/>
            <person name="Oliver B."/>
            <person name="Markow T.A."/>
            <person name="Kaufman T.C."/>
            <person name="Kellis M."/>
            <person name="Gelbart W."/>
            <person name="Iyer V.N."/>
            <person name="Pollard D.A."/>
            <person name="Sackton T.B."/>
            <person name="Larracuente A.M."/>
            <person name="Singh N.D."/>
            <person name="Abad J.P."/>
            <person name="Abt D.N."/>
            <person name="Adryan B."/>
            <person name="Aguade M."/>
            <person name="Akashi H."/>
            <person name="Anderson W.W."/>
            <person name="Aquadro C.F."/>
            <person name="Ardell D.H."/>
            <person name="Arguello R."/>
            <person name="Artieri C.G."/>
            <person name="Barbash D.A."/>
            <person name="Barker D."/>
            <person name="Barsanti P."/>
            <person name="Batterham P."/>
            <person name="Batzoglou S."/>
            <person name="Begun D."/>
            <person name="Bhutkar A."/>
            <person name="Blanco E."/>
            <person name="Bosak S.A."/>
            <person name="Bradley R.K."/>
            <person name="Brand A.D."/>
            <person name="Brent M.R."/>
            <person name="Brooks A.N."/>
            <person name="Brown R.H."/>
            <person name="Butlin R.K."/>
            <person name="Caggese C."/>
            <person name="Calvi B.R."/>
            <person name="Bernardo de Carvalho A."/>
            <person name="Caspi A."/>
            <person name="Castrezana S."/>
            <person name="Celniker S.E."/>
            <person name="Chang J.L."/>
            <person name="Chapple C."/>
            <person name="Chatterji S."/>
            <person name="Chinwalla A."/>
            <person name="Civetta A."/>
            <person name="Clifton S.W."/>
            <person name="Comeron J.M."/>
            <person name="Costello J.C."/>
            <person name="Coyne J.A."/>
            <person name="Daub J."/>
            <person name="David R.G."/>
            <person name="Delcher A.L."/>
            <person name="Delehaunty K."/>
            <person name="Do C.B."/>
            <person name="Ebling H."/>
            <person name="Edwards K."/>
            <person name="Eickbush T."/>
            <person name="Evans J.D."/>
            <person name="Filipski A."/>
            <person name="Findeiss S."/>
            <person name="Freyhult E."/>
            <person name="Fulton L."/>
            <person name="Fulton R."/>
            <person name="Garcia A.C."/>
            <person name="Gardiner A."/>
            <person name="Garfield D.A."/>
            <person name="Garvin B.E."/>
            <person name="Gibson G."/>
            <person name="Gilbert D."/>
            <person name="Gnerre S."/>
            <person name="Godfrey J."/>
            <person name="Good R."/>
            <person name="Gotea V."/>
            <person name="Gravely B."/>
            <person name="Greenberg A.J."/>
            <person name="Griffiths-Jones S."/>
            <person name="Gross S."/>
            <person name="Guigo R."/>
            <person name="Gustafson E.A."/>
            <person name="Haerty W."/>
            <person name="Hahn M.W."/>
            <person name="Halligan D.L."/>
            <person name="Halpern A.L."/>
            <person name="Halter G.M."/>
            <person name="Han M.V."/>
            <person name="Heger A."/>
            <person name="Hillier L."/>
            <person name="Hinrichs A.S."/>
            <person name="Holmes I."/>
            <person name="Hoskins R.A."/>
            <person name="Hubisz M.J."/>
            <person name="Hultmark D."/>
            <person name="Huntley M.A."/>
            <person name="Jaffe D.B."/>
            <person name="Jagadeeshan S."/>
            <person name="Jeck W.R."/>
            <person name="Johnson J."/>
            <person name="Jones C.D."/>
            <person name="Jordan W.C."/>
            <person name="Karpen G.H."/>
            <person name="Kataoka E."/>
            <person name="Keightley P.D."/>
            <person name="Kheradpour P."/>
            <person name="Kirkness E.F."/>
            <person name="Koerich L.B."/>
            <person name="Kristiansen K."/>
            <person name="Kudrna D."/>
            <person name="Kulathinal R.J."/>
            <person name="Kumar S."/>
            <person name="Kwok R."/>
            <person name="Lander E."/>
            <person name="Langley C.H."/>
            <person name="Lapoint R."/>
            <person name="Lazzaro B.P."/>
            <person name="Lee S.J."/>
            <person name="Levesque L."/>
            <person name="Li R."/>
            <person name="Lin C.F."/>
            <person name="Lin M.F."/>
            <person name="Lindblad-Toh K."/>
            <person name="Llopart A."/>
            <person name="Long M."/>
            <person name="Low L."/>
            <person name="Lozovsky E."/>
            <person name="Lu J."/>
            <person name="Luo M."/>
            <person name="Machado C.A."/>
            <person name="Makalowski W."/>
            <person name="Marzo M."/>
            <person name="Matsuda M."/>
            <person name="Matzkin L."/>
            <person name="McAllister B."/>
            <person name="McBride C.S."/>
            <person name="McKernan B."/>
            <person name="McKernan K."/>
            <person name="Mendez-Lago M."/>
            <person name="Minx P."/>
            <person name="Mollenhauer M.U."/>
            <person name="Montooth K."/>
            <person name="Mount S.M."/>
            <person name="Mu X."/>
            <person name="Myers E."/>
            <person name="Negre B."/>
            <person name="Newfeld S."/>
            <person name="Nielsen R."/>
            <person name="Noor M.A."/>
            <person name="O'Grady P."/>
            <person name="Pachter L."/>
            <person name="Papaceit M."/>
            <person name="Parisi M.J."/>
            <person name="Parisi M."/>
            <person name="Parts L."/>
            <person name="Pedersen J.S."/>
            <person name="Pesole G."/>
            <person name="Phillippy A.M."/>
            <person name="Ponting C.P."/>
            <person name="Pop M."/>
            <person name="Porcelli D."/>
            <person name="Powell J.R."/>
            <person name="Prohaska S."/>
            <person name="Pruitt K."/>
            <person name="Puig M."/>
            <person name="Quesneville H."/>
            <person name="Ram K.R."/>
            <person name="Rand D."/>
            <person name="Rasmussen M.D."/>
            <person name="Reed L.K."/>
            <person name="Reenan R."/>
            <person name="Reily A."/>
            <person name="Remington K.A."/>
            <person name="Rieger T.T."/>
            <person name="Ritchie M.G."/>
            <person name="Robin C."/>
            <person name="Rogers Y.H."/>
            <person name="Rohde C."/>
            <person name="Rozas J."/>
            <person name="Rubenfield M.J."/>
            <person name="Ruiz A."/>
            <person name="Russo S."/>
            <person name="Salzberg S.L."/>
            <person name="Sanchez-Gracia A."/>
            <person name="Saranga D.J."/>
            <person name="Sato H."/>
            <person name="Schaeffer S.W."/>
            <person name="Schatz M.C."/>
            <person name="Schlenke T."/>
            <person name="Schwartz R."/>
            <person name="Segarra C."/>
            <person name="Singh R.S."/>
            <person name="Sirot L."/>
            <person name="Sirota M."/>
            <person name="Sisneros N.B."/>
            <person name="Smith C.D."/>
            <person name="Smith T.F."/>
            <person name="Spieth J."/>
            <person name="Stage D.E."/>
            <person name="Stark A."/>
            <person name="Stephan W."/>
            <person name="Strausberg R.L."/>
            <person name="Strempel S."/>
            <person name="Sturgill D."/>
            <person name="Sutton G."/>
            <person name="Sutton G.G."/>
            <person name="Tao W."/>
            <person name="Teichmann S."/>
            <person name="Tobari Y.N."/>
            <person name="Tomimura Y."/>
            <person name="Tsolas J.M."/>
            <person name="Valente V.L."/>
            <person name="Venter E."/>
            <person name="Venter J.C."/>
            <person name="Vicario S."/>
            <person name="Vieira F.G."/>
            <person name="Vilella A.J."/>
            <person name="Villasante A."/>
            <person name="Walenz B."/>
            <person name="Wang J."/>
            <person name="Wasserman M."/>
            <person name="Watts T."/>
            <person name="Wilson D."/>
            <person name="Wilson R.K."/>
            <person name="Wing R.A."/>
            <person name="Wolfner M.F."/>
            <person name="Wong A."/>
            <person name="Wong G.K."/>
            <person name="Wu C.I."/>
            <person name="Wu G."/>
            <person name="Yamamoto D."/>
            <person name="Yang H.P."/>
            <person name="Yang S.P."/>
            <person name="Yorke J.A."/>
            <person name="Yoshida K."/>
            <person name="Zdobnov E."/>
            <person name="Zhang P."/>
            <person name="Zhang Y."/>
            <person name="Zimin A.V."/>
            <person name="Baldwin J."/>
            <person name="Abdouelleil A."/>
            <person name="Abdulkadir J."/>
            <person name="Abebe A."/>
            <person name="Abera B."/>
            <person name="Abreu J."/>
            <person name="Acer S.C."/>
            <person name="Aftuck L."/>
            <person name="Alexander A."/>
            <person name="An P."/>
            <person name="Anderson E."/>
            <person name="Anderson S."/>
            <person name="Arachi H."/>
            <person name="Azer M."/>
            <person name="Bachantsang P."/>
            <person name="Barry A."/>
            <person name="Bayul T."/>
            <person name="Berlin A."/>
            <person name="Bessette D."/>
            <person name="Bloom T."/>
            <person name="Blye J."/>
            <person name="Boguslavskiy L."/>
            <person name="Bonnet C."/>
            <person name="Boukhgalter B."/>
            <person name="Bourzgui I."/>
            <person name="Brown A."/>
            <person name="Cahill P."/>
            <person name="Channer S."/>
            <person name="Cheshatsang Y."/>
            <person name="Chuda L."/>
            <person name="Citroen M."/>
            <person name="Collymore A."/>
            <person name="Cooke P."/>
            <person name="Costello M."/>
            <person name="D'Aco K."/>
            <person name="Daza R."/>
            <person name="De Haan G."/>
            <person name="DeGray S."/>
            <person name="DeMaso C."/>
            <person name="Dhargay N."/>
            <person name="Dooley K."/>
            <person name="Dooley E."/>
            <person name="Doricent M."/>
            <person name="Dorje P."/>
            <person name="Dorjee K."/>
            <person name="Dupes A."/>
            <person name="Elong R."/>
            <person name="Falk J."/>
            <person name="Farina A."/>
            <person name="Faro S."/>
            <person name="Ferguson D."/>
            <person name="Fisher S."/>
            <person name="Foley C.D."/>
            <person name="Franke A."/>
            <person name="Friedrich D."/>
            <person name="Gadbois L."/>
            <person name="Gearin G."/>
            <person name="Gearin C.R."/>
            <person name="Giannoukos G."/>
            <person name="Goode T."/>
            <person name="Graham J."/>
            <person name="Grandbois E."/>
            <person name="Grewal S."/>
            <person name="Gyaltsen K."/>
            <person name="Hafez N."/>
            <person name="Hagos B."/>
            <person name="Hall J."/>
            <person name="Henson C."/>
            <person name="Hollinger A."/>
            <person name="Honan T."/>
            <person name="Huard M.D."/>
            <person name="Hughes L."/>
            <person name="Hurhula B."/>
            <person name="Husby M.E."/>
            <person name="Kamat A."/>
            <person name="Kanga B."/>
            <person name="Kashin S."/>
            <person name="Khazanovich D."/>
            <person name="Kisner P."/>
            <person name="Lance K."/>
            <person name="Lara M."/>
            <person name="Lee W."/>
            <person name="Lennon N."/>
            <person name="Letendre F."/>
            <person name="LeVine R."/>
            <person name="Lipovsky A."/>
            <person name="Liu X."/>
            <person name="Liu J."/>
            <person name="Liu S."/>
            <person name="Lokyitsang T."/>
            <person name="Lokyitsang Y."/>
            <person name="Lubonja R."/>
            <person name="Lui A."/>
            <person name="MacDonald P."/>
            <person name="Magnisalis V."/>
            <person name="Maru K."/>
            <person name="Matthews C."/>
            <person name="McCusker W."/>
            <person name="McDonough S."/>
            <person name="Mehta T."/>
            <person name="Meldrim J."/>
            <person name="Meneus L."/>
            <person name="Mihai O."/>
            <person name="Mihalev A."/>
            <person name="Mihova T."/>
            <person name="Mittelman R."/>
            <person name="Mlenga V."/>
            <person name="Montmayeur A."/>
            <person name="Mulrain L."/>
            <person name="Navidi A."/>
            <person name="Naylor J."/>
            <person name="Negash T."/>
            <person name="Nguyen T."/>
            <person name="Nguyen N."/>
            <person name="Nicol R."/>
            <person name="Norbu C."/>
            <person name="Norbu N."/>
            <person name="Novod N."/>
            <person name="O'Neill B."/>
            <person name="Osman S."/>
            <person name="Markiewicz E."/>
            <person name="Oyono O.L."/>
            <person name="Patti C."/>
            <person name="Phunkhang P."/>
            <person name="Pierre F."/>
            <person name="Priest M."/>
            <person name="Raghuraman S."/>
            <person name="Rege F."/>
            <person name="Reyes R."/>
            <person name="Rise C."/>
            <person name="Rogov P."/>
            <person name="Ross K."/>
            <person name="Ryan E."/>
            <person name="Settipalli S."/>
            <person name="Shea T."/>
            <person name="Sherpa N."/>
            <person name="Shi L."/>
            <person name="Shih D."/>
            <person name="Sparrow T."/>
            <person name="Spaulding J."/>
            <person name="Stalker J."/>
            <person name="Stange-Thomann N."/>
            <person name="Stavropoulos S."/>
            <person name="Stone C."/>
            <person name="Strader C."/>
            <person name="Tesfaye S."/>
            <person name="Thomson T."/>
            <person name="Thoulutsang Y."/>
            <person name="Thoulutsang D."/>
            <person name="Topham K."/>
            <person name="Topping I."/>
            <person name="Tsamla T."/>
            <person name="Vassiliev H."/>
            <person name="Vo A."/>
            <person name="Wangchuk T."/>
            <person name="Wangdi T."/>
            <person name="Weiand M."/>
            <person name="Wilkinson J."/>
            <person name="Wilson A."/>
            <person name="Yadav S."/>
            <person name="Young G."/>
            <person name="Yu Q."/>
            <person name="Zembek L."/>
            <person name="Zhong D."/>
            <person name="Zimmer A."/>
            <person name="Zwirko Z."/>
            <person name="Jaffe D.B."/>
            <person name="Alvarez P."/>
            <person name="Brockman W."/>
            <person name="Butler J."/>
            <person name="Chin C."/>
            <person name="Gnerre S."/>
            <person name="Grabherr M."/>
            <person name="Kleber M."/>
            <person name="Mauceli E."/>
            <person name="MacCallum I."/>
        </authorList>
    </citation>
    <scope>NUCLEOTIDE SEQUENCE [LARGE SCALE GENOMIC DNA]</scope>
    <source>
        <strain evidence="14">white501</strain>
    </source>
</reference>
<dbReference type="GO" id="GO:0048102">
    <property type="term" value="P:autophagic cell death"/>
    <property type="evidence" value="ECO:0007669"/>
    <property type="project" value="EnsemblMetazoa"/>
</dbReference>
<dbReference type="GO" id="GO:0000209">
    <property type="term" value="P:protein polyubiquitination"/>
    <property type="evidence" value="ECO:0007669"/>
    <property type="project" value="EnsemblMetazoa"/>
</dbReference>
<dbReference type="SUPFAM" id="SSF50978">
    <property type="entry name" value="WD40 repeat-like"/>
    <property type="match status" value="1"/>
</dbReference>
<dbReference type="Gene3D" id="2.130.10.10">
    <property type="entry name" value="YVTN repeat-like/Quinoprotein amine dehydrogenase"/>
    <property type="match status" value="1"/>
</dbReference>
<dbReference type="GO" id="GO:0098793">
    <property type="term" value="C:presynapse"/>
    <property type="evidence" value="ECO:0007669"/>
    <property type="project" value="EnsemblMetazoa"/>
</dbReference>
<dbReference type="PANTHER" id="PTHR19860">
    <property type="entry name" value="DDB1- AND CUL4-ASSOCIATED FACTOR 12-RELATED"/>
    <property type="match status" value="1"/>
</dbReference>